<dbReference type="Gene3D" id="1.10.287.110">
    <property type="entry name" value="DnaJ domain"/>
    <property type="match status" value="1"/>
</dbReference>
<evidence type="ECO:0000313" key="4">
    <source>
        <dbReference type="Proteomes" id="UP000019487"/>
    </source>
</evidence>
<evidence type="ECO:0000256" key="1">
    <source>
        <dbReference type="SAM" id="MobiDB-lite"/>
    </source>
</evidence>
<dbReference type="InterPro" id="IPR001623">
    <property type="entry name" value="DnaJ_domain"/>
</dbReference>
<dbReference type="PANTHER" id="PTHR24074">
    <property type="entry name" value="CO-CHAPERONE PROTEIN DJLA"/>
    <property type="match status" value="1"/>
</dbReference>
<gene>
    <name evidence="3" type="ORF">SBOR_3358</name>
</gene>
<comment type="caution">
    <text evidence="3">The sequence shown here is derived from an EMBL/GenBank/DDBJ whole genome shotgun (WGS) entry which is preliminary data.</text>
</comment>
<name>W9CK11_SCLBF</name>
<evidence type="ECO:0000259" key="2">
    <source>
        <dbReference type="PROSITE" id="PS50076"/>
    </source>
</evidence>
<dbReference type="Proteomes" id="UP000019487">
    <property type="component" value="Unassembled WGS sequence"/>
</dbReference>
<dbReference type="EMBL" id="AYSA01000145">
    <property type="protein sequence ID" value="ESZ96303.1"/>
    <property type="molecule type" value="Genomic_DNA"/>
</dbReference>
<reference evidence="3 4" key="1">
    <citation type="journal article" date="2014" name="Genome Announc.">
        <title>Draft genome sequence of Sclerotinia borealis, a psychrophilic plant pathogenic fungus.</title>
        <authorList>
            <person name="Mardanov A.V."/>
            <person name="Beletsky A.V."/>
            <person name="Kadnikov V.V."/>
            <person name="Ignatov A.N."/>
            <person name="Ravin N.V."/>
        </authorList>
    </citation>
    <scope>NUCLEOTIDE SEQUENCE [LARGE SCALE GENOMIC DNA]</scope>
    <source>
        <strain evidence="4">F-4157</strain>
    </source>
</reference>
<accession>W9CK11</accession>
<dbReference type="OrthoDB" id="10250354at2759"/>
<evidence type="ECO:0000313" key="3">
    <source>
        <dbReference type="EMBL" id="ESZ96303.1"/>
    </source>
</evidence>
<sequence>MPSFPDFDLYEALEVTKDASAQDITVSYRRLARLYHPDKNLDNADATAEFQKLQAAHEILSDERQRREYDLAVDSEQFSGESSQHRSQGYGEYMSQHMFSMFVRHIFTQASSRFARPEAETWCREYEARRREEEDAREREEKATREADRAAARIKRAEREAAEQARRDEETKREQAAKLKKAMEDAAIAARNEEVEKQFKLKMERIFAAKGCVTDDENGCFSVDGEIDLAFDEKGSPGSSIHCNLLLKVGDVEGGIVYSLTTFNASARKWERECW</sequence>
<dbReference type="InterPro" id="IPR018253">
    <property type="entry name" value="DnaJ_domain_CS"/>
</dbReference>
<dbReference type="AlphaFoldDB" id="W9CK11"/>
<organism evidence="3 4">
    <name type="scientific">Sclerotinia borealis (strain F-4128)</name>
    <dbReference type="NCBI Taxonomy" id="1432307"/>
    <lineage>
        <taxon>Eukaryota</taxon>
        <taxon>Fungi</taxon>
        <taxon>Dikarya</taxon>
        <taxon>Ascomycota</taxon>
        <taxon>Pezizomycotina</taxon>
        <taxon>Leotiomycetes</taxon>
        <taxon>Helotiales</taxon>
        <taxon>Sclerotiniaceae</taxon>
        <taxon>Sclerotinia</taxon>
    </lineage>
</organism>
<dbReference type="SUPFAM" id="SSF46565">
    <property type="entry name" value="Chaperone J-domain"/>
    <property type="match status" value="1"/>
</dbReference>
<dbReference type="SMART" id="SM00271">
    <property type="entry name" value="DnaJ"/>
    <property type="match status" value="1"/>
</dbReference>
<dbReference type="InterPro" id="IPR036869">
    <property type="entry name" value="J_dom_sf"/>
</dbReference>
<dbReference type="PRINTS" id="PR00625">
    <property type="entry name" value="JDOMAIN"/>
</dbReference>
<dbReference type="CDD" id="cd06257">
    <property type="entry name" value="DnaJ"/>
    <property type="match status" value="1"/>
</dbReference>
<dbReference type="InterPro" id="IPR050817">
    <property type="entry name" value="DjlA_DnaK_co-chaperone"/>
</dbReference>
<proteinExistence type="predicted"/>
<dbReference type="PROSITE" id="PS00636">
    <property type="entry name" value="DNAJ_1"/>
    <property type="match status" value="1"/>
</dbReference>
<dbReference type="PROSITE" id="PS50076">
    <property type="entry name" value="DNAJ_2"/>
    <property type="match status" value="1"/>
</dbReference>
<keyword evidence="4" id="KW-1185">Reference proteome</keyword>
<dbReference type="Pfam" id="PF00226">
    <property type="entry name" value="DnaJ"/>
    <property type="match status" value="1"/>
</dbReference>
<protein>
    <recommendedName>
        <fullName evidence="2">J domain-containing protein</fullName>
    </recommendedName>
</protein>
<feature type="region of interest" description="Disordered" evidence="1">
    <location>
        <begin position="129"/>
        <end position="149"/>
    </location>
</feature>
<feature type="domain" description="J" evidence="2">
    <location>
        <begin position="8"/>
        <end position="73"/>
    </location>
</feature>
<dbReference type="STRING" id="1432307.W9CK11"/>
<dbReference type="HOGENOM" id="CLU_087353_0_0_1"/>